<dbReference type="GO" id="GO:0005694">
    <property type="term" value="C:chromosome"/>
    <property type="evidence" value="ECO:0007669"/>
    <property type="project" value="UniProtKB-SubCell"/>
</dbReference>
<dbReference type="InterPro" id="IPR050800">
    <property type="entry name" value="ARTD/PARP"/>
</dbReference>
<dbReference type="CDD" id="cd08001">
    <property type="entry name" value="WGR_PARP1_like"/>
    <property type="match status" value="1"/>
</dbReference>
<dbReference type="FunFam" id="1.20.142.10:FF:000001">
    <property type="entry name" value="Poly [ADP-ribose] polymerase"/>
    <property type="match status" value="1"/>
</dbReference>
<dbReference type="PANTHER" id="PTHR10459:SF112">
    <property type="entry name" value="POLY [ADP-RIBOSE] POLYMERASE 1"/>
    <property type="match status" value="1"/>
</dbReference>
<dbReference type="PROSITE" id="PS51977">
    <property type="entry name" value="WGR"/>
    <property type="match status" value="1"/>
</dbReference>
<reference evidence="39 40" key="1">
    <citation type="journal article" date="2014" name="Nat. Genet.">
        <title>Genome and transcriptome of the porcine whipworm Trichuris suis.</title>
        <authorList>
            <person name="Jex A.R."/>
            <person name="Nejsum P."/>
            <person name="Schwarz E.M."/>
            <person name="Hu L."/>
            <person name="Young N.D."/>
            <person name="Hall R.S."/>
            <person name="Korhonen P.K."/>
            <person name="Liao S."/>
            <person name="Thamsborg S."/>
            <person name="Xia J."/>
            <person name="Xu P."/>
            <person name="Wang S."/>
            <person name="Scheerlinck J.P."/>
            <person name="Hofmann A."/>
            <person name="Sternberg P.W."/>
            <person name="Wang J."/>
            <person name="Gasser R.B."/>
        </authorList>
    </citation>
    <scope>NUCLEOTIDE SEQUENCE [LARGE SCALE GENOMIC DNA]</scope>
    <source>
        <strain evidence="39">DCEP-RM93F</strain>
        <strain evidence="38">DCEP-RM93M</strain>
    </source>
</reference>
<dbReference type="Proteomes" id="UP000030758">
    <property type="component" value="Unassembled WGS sequence"/>
</dbReference>
<dbReference type="Gene3D" id="3.40.50.10190">
    <property type="entry name" value="BRCT domain"/>
    <property type="match status" value="1"/>
</dbReference>
<dbReference type="FunFam" id="3.90.228.10:FF:000002">
    <property type="entry name" value="Poly [ADP-ribose] polymerase"/>
    <property type="match status" value="1"/>
</dbReference>
<dbReference type="Gene3D" id="3.30.1740.10">
    <property type="entry name" value="Zinc finger, PARP-type"/>
    <property type="match status" value="1"/>
</dbReference>
<dbReference type="InterPro" id="IPR001510">
    <property type="entry name" value="Znf_PARP"/>
</dbReference>
<dbReference type="SMART" id="SM01336">
    <property type="entry name" value="zf-PARP"/>
    <property type="match status" value="1"/>
</dbReference>
<evidence type="ECO:0000256" key="2">
    <source>
        <dbReference type="ARBA" id="ARBA00004514"/>
    </source>
</evidence>
<dbReference type="InterPro" id="IPR036930">
    <property type="entry name" value="WGR_dom_sf"/>
</dbReference>
<dbReference type="PANTHER" id="PTHR10459">
    <property type="entry name" value="DNA LIGASE"/>
    <property type="match status" value="1"/>
</dbReference>
<comment type="catalytic activity">
    <reaction evidence="23">
        <text>L-glutamyl-[protein] + NAD(+) = 5-O-(ADP-D-ribosyl)-L-glutamyl-[protein] + nicotinamide</text>
        <dbReference type="Rhea" id="RHEA:58224"/>
        <dbReference type="Rhea" id="RHEA-COMP:10208"/>
        <dbReference type="Rhea" id="RHEA-COMP:15089"/>
        <dbReference type="ChEBI" id="CHEBI:17154"/>
        <dbReference type="ChEBI" id="CHEBI:29973"/>
        <dbReference type="ChEBI" id="CHEBI:57540"/>
        <dbReference type="ChEBI" id="CHEBI:142540"/>
    </reaction>
    <physiologicalReaction direction="left-to-right" evidence="23">
        <dbReference type="Rhea" id="RHEA:58225"/>
    </physiologicalReaction>
</comment>
<keyword evidence="17" id="KW-0391">Immunity</keyword>
<evidence type="ECO:0000256" key="23">
    <source>
        <dbReference type="ARBA" id="ARBA00024159"/>
    </source>
</evidence>
<proteinExistence type="inferred from homology"/>
<feature type="domain" description="PARP-type" evidence="33">
    <location>
        <begin position="6"/>
        <end position="88"/>
    </location>
</feature>
<evidence type="ECO:0000256" key="30">
    <source>
        <dbReference type="ARBA" id="ARBA00071874"/>
    </source>
</evidence>
<accession>A0A085NUF0</accession>
<evidence type="ECO:0000256" key="14">
    <source>
        <dbReference type="ARBA" id="ARBA00022765"/>
    </source>
</evidence>
<dbReference type="Pfam" id="PF21728">
    <property type="entry name" value="PADR1_N"/>
    <property type="match status" value="1"/>
</dbReference>
<dbReference type="GO" id="GO:0003950">
    <property type="term" value="F:NAD+ poly-ADP-ribosyltransferase activity"/>
    <property type="evidence" value="ECO:0007669"/>
    <property type="project" value="UniProtKB-UniRule"/>
</dbReference>
<evidence type="ECO:0000256" key="7">
    <source>
        <dbReference type="ARBA" id="ARBA00022533"/>
    </source>
</evidence>
<keyword evidence="14" id="KW-0013">ADP-ribosylation</keyword>
<keyword evidence="7" id="KW-0021">Allosteric enzyme</keyword>
<dbReference type="InterPro" id="IPR008893">
    <property type="entry name" value="WGR_domain"/>
</dbReference>
<keyword evidence="8" id="KW-0399">Innate immunity</keyword>
<feature type="domain" description="BRCT" evidence="34">
    <location>
        <begin position="278"/>
        <end position="348"/>
    </location>
</feature>
<keyword evidence="9 31" id="KW-0328">Glycosyltransferase</keyword>
<evidence type="ECO:0000256" key="17">
    <source>
        <dbReference type="ARBA" id="ARBA00022859"/>
    </source>
</evidence>
<dbReference type="InterPro" id="IPR049296">
    <property type="entry name" value="PARP1-like_PADR1_N"/>
</dbReference>
<evidence type="ECO:0000256" key="31">
    <source>
        <dbReference type="RuleBase" id="RU362114"/>
    </source>
</evidence>
<evidence type="ECO:0000259" key="33">
    <source>
        <dbReference type="PROSITE" id="PS50064"/>
    </source>
</evidence>
<dbReference type="GO" id="GO:0005730">
    <property type="term" value="C:nucleolus"/>
    <property type="evidence" value="ECO:0007669"/>
    <property type="project" value="UniProtKB-SubCell"/>
</dbReference>
<dbReference type="GO" id="GO:0006302">
    <property type="term" value="P:double-strand break repair"/>
    <property type="evidence" value="ECO:0007669"/>
    <property type="project" value="TreeGrafter"/>
</dbReference>
<dbReference type="AlphaFoldDB" id="A0A085NUF0"/>
<dbReference type="SMART" id="SM00773">
    <property type="entry name" value="WGR"/>
    <property type="match status" value="1"/>
</dbReference>
<dbReference type="CDD" id="cd01437">
    <property type="entry name" value="parp_like"/>
    <property type="match status" value="1"/>
</dbReference>
<dbReference type="InterPro" id="IPR012982">
    <property type="entry name" value="PARP1-like_PADR1_Zn_ribbon"/>
</dbReference>
<protein>
    <recommendedName>
        <fullName evidence="30 31">Poly [ADP-ribose] polymerase</fullName>
        <shortName evidence="31">PARP</shortName>
        <ecNumber evidence="31">2.4.2.-</ecNumber>
    </recommendedName>
</protein>
<comment type="catalytic activity">
    <reaction evidence="29">
        <text>L-seryl-[protein] + NAD(+) = O-(ADP-D-ribosyl)-L-seryl-[protein] + nicotinamide + H(+)</text>
        <dbReference type="Rhea" id="RHEA:58232"/>
        <dbReference type="Rhea" id="RHEA-COMP:9863"/>
        <dbReference type="Rhea" id="RHEA-COMP:15091"/>
        <dbReference type="ChEBI" id="CHEBI:15378"/>
        <dbReference type="ChEBI" id="CHEBI:17154"/>
        <dbReference type="ChEBI" id="CHEBI:29999"/>
        <dbReference type="ChEBI" id="CHEBI:57540"/>
        <dbReference type="ChEBI" id="CHEBI:142556"/>
    </reaction>
    <physiologicalReaction direction="left-to-right" evidence="29">
        <dbReference type="Rhea" id="RHEA:58233"/>
    </physiologicalReaction>
</comment>
<feature type="region of interest" description="Disordered" evidence="32">
    <location>
        <begin position="118"/>
        <end position="144"/>
    </location>
</feature>
<dbReference type="Gene3D" id="1.20.142.10">
    <property type="entry name" value="Poly(ADP-ribose) polymerase, regulatory domain"/>
    <property type="match status" value="1"/>
</dbReference>
<evidence type="ECO:0000256" key="26">
    <source>
        <dbReference type="ARBA" id="ARBA00033987"/>
    </source>
</evidence>
<dbReference type="GO" id="GO:0070212">
    <property type="term" value="P:protein poly-ADP-ribosylation"/>
    <property type="evidence" value="ECO:0007669"/>
    <property type="project" value="TreeGrafter"/>
</dbReference>
<dbReference type="GO" id="GO:0003677">
    <property type="term" value="F:DNA binding"/>
    <property type="evidence" value="ECO:0007669"/>
    <property type="project" value="UniProtKB-KW"/>
</dbReference>
<dbReference type="SUPFAM" id="SSF57716">
    <property type="entry name" value="Glucocorticoid receptor-like (DNA-binding domain)"/>
    <property type="match status" value="1"/>
</dbReference>
<dbReference type="InterPro" id="IPR036616">
    <property type="entry name" value="Poly(ADP-ribose)pol_reg_dom_sf"/>
</dbReference>
<dbReference type="PROSITE" id="PS00347">
    <property type="entry name" value="ZF_PARP_1"/>
    <property type="match status" value="1"/>
</dbReference>
<evidence type="ECO:0000256" key="18">
    <source>
        <dbReference type="ARBA" id="ARBA00023015"/>
    </source>
</evidence>
<dbReference type="EMBL" id="KL367475">
    <property type="protein sequence ID" value="KFD73096.1"/>
    <property type="molecule type" value="Genomic_DNA"/>
</dbReference>
<keyword evidence="16" id="KW-0862">Zinc</keyword>
<evidence type="ECO:0000256" key="25">
    <source>
        <dbReference type="ARBA" id="ARBA00024347"/>
    </source>
</evidence>
<evidence type="ECO:0000313" key="38">
    <source>
        <dbReference type="EMBL" id="KFD59055.1"/>
    </source>
</evidence>
<feature type="region of interest" description="Disordered" evidence="32">
    <location>
        <begin position="378"/>
        <end position="404"/>
    </location>
</feature>
<evidence type="ECO:0000313" key="39">
    <source>
        <dbReference type="EMBL" id="KFD73096.1"/>
    </source>
</evidence>
<comment type="catalytic activity">
    <reaction evidence="27">
        <text>L-histidyl-[protein] + NAD(+) = N(tele)-(ADP-D-ribosyl)-L-histidyl-[protein] + nicotinamide + H(+)</text>
        <dbReference type="Rhea" id="RHEA:72071"/>
        <dbReference type="Rhea" id="RHEA-COMP:9745"/>
        <dbReference type="Rhea" id="RHEA-COMP:18085"/>
        <dbReference type="ChEBI" id="CHEBI:15378"/>
        <dbReference type="ChEBI" id="CHEBI:17154"/>
        <dbReference type="ChEBI" id="CHEBI:29979"/>
        <dbReference type="ChEBI" id="CHEBI:57540"/>
        <dbReference type="ChEBI" id="CHEBI:191398"/>
    </reaction>
    <physiologicalReaction direction="left-to-right" evidence="27">
        <dbReference type="Rhea" id="RHEA:72072"/>
    </physiologicalReaction>
</comment>
<keyword evidence="12" id="KW-0479">Metal-binding</keyword>
<evidence type="ECO:0000256" key="13">
    <source>
        <dbReference type="ARBA" id="ARBA00022737"/>
    </source>
</evidence>
<dbReference type="Pfam" id="PF05406">
    <property type="entry name" value="WGR"/>
    <property type="match status" value="1"/>
</dbReference>
<evidence type="ECO:0000256" key="29">
    <source>
        <dbReference type="ARBA" id="ARBA00048575"/>
    </source>
</evidence>
<keyword evidence="18" id="KW-0805">Transcription regulation</keyword>
<keyword evidence="22" id="KW-0539">Nucleus</keyword>
<evidence type="ECO:0000256" key="6">
    <source>
        <dbReference type="ARBA" id="ARBA00022499"/>
    </source>
</evidence>
<dbReference type="SUPFAM" id="SSF142921">
    <property type="entry name" value="WGR domain-like"/>
    <property type="match status" value="1"/>
</dbReference>
<evidence type="ECO:0000256" key="32">
    <source>
        <dbReference type="SAM" id="MobiDB-lite"/>
    </source>
</evidence>
<comment type="catalytic activity">
    <reaction evidence="24">
        <text>L-aspartyl-[protein] + NAD(+) = 4-O-(ADP-D-ribosyl)-L-aspartyl-[protein] + nicotinamide</text>
        <dbReference type="Rhea" id="RHEA:54424"/>
        <dbReference type="Rhea" id="RHEA-COMP:9867"/>
        <dbReference type="Rhea" id="RHEA-COMP:13832"/>
        <dbReference type="ChEBI" id="CHEBI:17154"/>
        <dbReference type="ChEBI" id="CHEBI:29961"/>
        <dbReference type="ChEBI" id="CHEBI:57540"/>
        <dbReference type="ChEBI" id="CHEBI:138102"/>
    </reaction>
    <physiologicalReaction direction="left-to-right" evidence="24">
        <dbReference type="Rhea" id="RHEA:54425"/>
    </physiologicalReaction>
</comment>
<evidence type="ECO:0000256" key="24">
    <source>
        <dbReference type="ARBA" id="ARBA00024164"/>
    </source>
</evidence>
<evidence type="ECO:0000256" key="22">
    <source>
        <dbReference type="ARBA" id="ARBA00023242"/>
    </source>
</evidence>
<dbReference type="PROSITE" id="PS50172">
    <property type="entry name" value="BRCT"/>
    <property type="match status" value="1"/>
</dbReference>
<comment type="catalytic activity">
    <reaction evidence="26">
        <text>NAD(+) + (ADP-D-ribosyl)n-acceptor = nicotinamide + (ADP-D-ribosyl)n+1-acceptor + H(+).</text>
        <dbReference type="EC" id="2.4.2.30"/>
    </reaction>
</comment>
<name>A0A085NUF0_9BILA</name>
<dbReference type="PROSITE" id="PS52007">
    <property type="entry name" value="PADR1"/>
    <property type="match status" value="1"/>
</dbReference>
<dbReference type="Gene3D" id="1.10.20.130">
    <property type="match status" value="1"/>
</dbReference>
<keyword evidence="5" id="KW-0963">Cytoplasm</keyword>
<keyword evidence="10 31" id="KW-0808">Transferase</keyword>
<keyword evidence="13" id="KW-0677">Repeat</keyword>
<dbReference type="InterPro" id="IPR001357">
    <property type="entry name" value="BRCT_dom"/>
</dbReference>
<dbReference type="PROSITE" id="PS51060">
    <property type="entry name" value="PARP_ALPHA_HD"/>
    <property type="match status" value="1"/>
</dbReference>
<evidence type="ECO:0000256" key="9">
    <source>
        <dbReference type="ARBA" id="ARBA00022676"/>
    </source>
</evidence>
<evidence type="ECO:0000259" key="37">
    <source>
        <dbReference type="PROSITE" id="PS51977"/>
    </source>
</evidence>
<evidence type="ECO:0000259" key="34">
    <source>
        <dbReference type="PROSITE" id="PS50172"/>
    </source>
</evidence>
<dbReference type="Gene3D" id="2.20.25.630">
    <property type="match status" value="1"/>
</dbReference>
<dbReference type="GO" id="GO:0005829">
    <property type="term" value="C:cytosol"/>
    <property type="evidence" value="ECO:0007669"/>
    <property type="project" value="UniProtKB-SubCell"/>
</dbReference>
<sequence>MEDLPFVAEYAKSSRASCKSCQGVIEKDTLRMGIMIQSSRFDGRFPLWHHFSCFWSRAKVKSESDVKGFDNLRWNDQEKVRQAIAVYPAISLLFSISGFESLSEEEKDDIKRCFTTKKRKGSPDAEDCAQEVKKTKQSSSRDEERKLLKIQSDEMWKVRDMIKNNLTKADMLQLFKLNNQQVPSGETKILDRLTDCVMFGALKRCQQCNGGQLVYSSTFNAYICTGSVSGWTRCTFTTRDPERCSLIVPEEEHFKFLSATSSRSTSNRKRIFPTDRLPSSNTLKGVTVFVRDSDRIEAALEAMGAQISSVLDNSIMLAVVDKEVINADRQLVSKLAKYRILTVSNDFVDALKSMHLSAAILAAKIGDWESDNIEAKREKLASKPKRKRRRGDAEDNFSKPIPSSSKLLIKRGGAVEPDSDIAHVYQDTNGTLYNAVLHAVDVQRGQNSYYKMQVLKHDSKEKYWLFRSWGRVGTTIGDSLLEKYALVHDALSEFKKIYAAKTANEWDNRAHFVKYPSKFVPVEIDYETEKIPQPAVKPGSKTNLPKEVQELIMEIFDIEKMKETMAEFSIDLTKMPLGKISREQIERAFSVLAELQEVLKGTDDPAVKANKITNCTTRFYSLVPHNFGMRKPPLLDSTSILQKKVDMLENMREIEIAYSILQTDYGDEDPLDVQYEKLKADIKPLDITSSDFEMICRYVKNTHGQTHSDYTLAVQQVYVIDRLNEQKRYRPFKKLQNRMLLWHGSRNSNYAGILCQGLRIAPPEAPVTGYMFGKGIYFADMVTKSANYCYATKDEPYGYLLLCEVALGNVLELKNAKYLEKLPTGKHSVKGIGETMPDPAEQETTDDGVVIPLGKPVASNVKKTSLLYNEYIVYDISQLHIKFLVKLKFNFK</sequence>
<dbReference type="EMBL" id="KL363182">
    <property type="protein sequence ID" value="KFD59055.1"/>
    <property type="molecule type" value="Genomic_DNA"/>
</dbReference>
<dbReference type="Pfam" id="PF00644">
    <property type="entry name" value="PARP"/>
    <property type="match status" value="1"/>
</dbReference>
<dbReference type="PROSITE" id="PS50064">
    <property type="entry name" value="ZF_PARP_2"/>
    <property type="match status" value="1"/>
</dbReference>
<dbReference type="InterPro" id="IPR038650">
    <property type="entry name" value="PADR1_C_dom_sf"/>
</dbReference>
<keyword evidence="21" id="KW-0804">Transcription</keyword>
<evidence type="ECO:0000313" key="40">
    <source>
        <dbReference type="Proteomes" id="UP000030764"/>
    </source>
</evidence>
<dbReference type="GO" id="GO:0008270">
    <property type="term" value="F:zinc ion binding"/>
    <property type="evidence" value="ECO:0007669"/>
    <property type="project" value="UniProtKB-KW"/>
</dbReference>
<dbReference type="Gene3D" id="3.90.228.10">
    <property type="match status" value="1"/>
</dbReference>
<dbReference type="SUPFAM" id="SSF47587">
    <property type="entry name" value="Domain of poly(ADP-ribose) polymerase"/>
    <property type="match status" value="1"/>
</dbReference>
<evidence type="ECO:0000256" key="1">
    <source>
        <dbReference type="ARBA" id="ARBA00004286"/>
    </source>
</evidence>
<dbReference type="Pfam" id="PF08063">
    <property type="entry name" value="Zn_ribbon_PADR1"/>
    <property type="match status" value="1"/>
</dbReference>
<evidence type="ECO:0000256" key="27">
    <source>
        <dbReference type="ARBA" id="ARBA00048241"/>
    </source>
</evidence>
<keyword evidence="40" id="KW-1185">Reference proteome</keyword>
<dbReference type="Proteomes" id="UP000030764">
    <property type="component" value="Unassembled WGS sequence"/>
</dbReference>
<dbReference type="InterPro" id="IPR036420">
    <property type="entry name" value="BRCT_dom_sf"/>
</dbReference>
<keyword evidence="19 31" id="KW-0520">NAD</keyword>
<evidence type="ECO:0000259" key="36">
    <source>
        <dbReference type="PROSITE" id="PS51060"/>
    </source>
</evidence>
<evidence type="ECO:0000256" key="19">
    <source>
        <dbReference type="ARBA" id="ARBA00023027"/>
    </source>
</evidence>
<evidence type="ECO:0000256" key="28">
    <source>
        <dbReference type="ARBA" id="ARBA00048339"/>
    </source>
</evidence>
<dbReference type="Pfam" id="PF00645">
    <property type="entry name" value="zf-PARP"/>
    <property type="match status" value="1"/>
</dbReference>
<evidence type="ECO:0000256" key="4">
    <source>
        <dbReference type="ARBA" id="ARBA00022454"/>
    </source>
</evidence>
<feature type="domain" description="PARP catalytic" evidence="35">
    <location>
        <begin position="669"/>
        <end position="892"/>
    </location>
</feature>
<evidence type="ECO:0000256" key="12">
    <source>
        <dbReference type="ARBA" id="ARBA00022723"/>
    </source>
</evidence>
<evidence type="ECO:0000256" key="11">
    <source>
        <dbReference type="ARBA" id="ARBA00022695"/>
    </source>
</evidence>
<keyword evidence="15" id="KW-0863">Zinc-finger</keyword>
<evidence type="ECO:0000256" key="20">
    <source>
        <dbReference type="ARBA" id="ARBA00023125"/>
    </source>
</evidence>
<evidence type="ECO:0000256" key="16">
    <source>
        <dbReference type="ARBA" id="ARBA00022833"/>
    </source>
</evidence>
<keyword evidence="20" id="KW-0238">DNA-binding</keyword>
<feature type="domain" description="WGR" evidence="37">
    <location>
        <begin position="421"/>
        <end position="519"/>
    </location>
</feature>
<organism evidence="39">
    <name type="scientific">Trichuris suis</name>
    <name type="common">pig whipworm</name>
    <dbReference type="NCBI Taxonomy" id="68888"/>
    <lineage>
        <taxon>Eukaryota</taxon>
        <taxon>Metazoa</taxon>
        <taxon>Ecdysozoa</taxon>
        <taxon>Nematoda</taxon>
        <taxon>Enoplea</taxon>
        <taxon>Dorylaimia</taxon>
        <taxon>Trichinellida</taxon>
        <taxon>Trichuridae</taxon>
        <taxon>Trichuris</taxon>
    </lineage>
</organism>
<comment type="subcellular location">
    <subcellularLocation>
        <location evidence="1">Chromosome</location>
    </subcellularLocation>
    <subcellularLocation>
        <location evidence="2">Cytoplasm</location>
        <location evidence="2">Cytosol</location>
    </subcellularLocation>
    <subcellularLocation>
        <location evidence="3">Nucleus</location>
        <location evidence="3">Nucleolus</location>
    </subcellularLocation>
</comment>
<comment type="similarity">
    <text evidence="25">Belongs to the ARTD/PARP family.</text>
</comment>
<evidence type="ECO:0000256" key="21">
    <source>
        <dbReference type="ARBA" id="ARBA00023163"/>
    </source>
</evidence>
<dbReference type="EC" id="2.4.2.-" evidence="31"/>
<evidence type="ECO:0000256" key="3">
    <source>
        <dbReference type="ARBA" id="ARBA00004604"/>
    </source>
</evidence>
<keyword evidence="4" id="KW-0158">Chromosome</keyword>
<feature type="compositionally biased region" description="Basic and acidic residues" evidence="32">
    <location>
        <begin position="130"/>
        <end position="144"/>
    </location>
</feature>
<evidence type="ECO:0000259" key="35">
    <source>
        <dbReference type="PROSITE" id="PS51059"/>
    </source>
</evidence>
<evidence type="ECO:0000256" key="8">
    <source>
        <dbReference type="ARBA" id="ARBA00022588"/>
    </source>
</evidence>
<dbReference type="InterPro" id="IPR004102">
    <property type="entry name" value="Poly(ADP-ribose)pol_reg_dom"/>
</dbReference>
<evidence type="ECO:0000256" key="5">
    <source>
        <dbReference type="ARBA" id="ARBA00022490"/>
    </source>
</evidence>
<evidence type="ECO:0000256" key="15">
    <source>
        <dbReference type="ARBA" id="ARBA00022771"/>
    </source>
</evidence>
<dbReference type="GO" id="GO:0016779">
    <property type="term" value="F:nucleotidyltransferase activity"/>
    <property type="evidence" value="ECO:0007669"/>
    <property type="project" value="UniProtKB-KW"/>
</dbReference>
<feature type="domain" description="PARP alpha-helical" evidence="36">
    <location>
        <begin position="541"/>
        <end position="662"/>
    </location>
</feature>
<dbReference type="Pfam" id="PF02877">
    <property type="entry name" value="PARP_reg"/>
    <property type="match status" value="1"/>
</dbReference>
<dbReference type="SMART" id="SM01335">
    <property type="entry name" value="PADR1"/>
    <property type="match status" value="1"/>
</dbReference>
<dbReference type="PROSITE" id="PS51059">
    <property type="entry name" value="PARP_CATALYTIC"/>
    <property type="match status" value="1"/>
</dbReference>
<keyword evidence="6" id="KW-1017">Isopeptide bond</keyword>
<dbReference type="InterPro" id="IPR036957">
    <property type="entry name" value="Znf_PARP_sf"/>
</dbReference>
<keyword evidence="11" id="KW-0548">Nucleotidyltransferase</keyword>
<evidence type="ECO:0000256" key="10">
    <source>
        <dbReference type="ARBA" id="ARBA00022679"/>
    </source>
</evidence>
<gene>
    <name evidence="38" type="ORF">M513_00218</name>
    <name evidence="39" type="ORF">M514_00218</name>
</gene>
<dbReference type="InterPro" id="IPR012317">
    <property type="entry name" value="Poly(ADP-ribose)pol_cat_dom"/>
</dbReference>
<dbReference type="GO" id="GO:1990404">
    <property type="term" value="F:NAD+-protein mono-ADP-ribosyltransferase activity"/>
    <property type="evidence" value="ECO:0007669"/>
    <property type="project" value="TreeGrafter"/>
</dbReference>
<dbReference type="GO" id="GO:0045087">
    <property type="term" value="P:innate immune response"/>
    <property type="evidence" value="ECO:0007669"/>
    <property type="project" value="UniProtKB-KW"/>
</dbReference>
<dbReference type="SUPFAM" id="SSF56399">
    <property type="entry name" value="ADP-ribosylation"/>
    <property type="match status" value="1"/>
</dbReference>
<comment type="catalytic activity">
    <reaction evidence="28">
        <text>L-tyrosyl-[protein] + NAD(+) = O-(ADP-D-ribosyl)-L-tyrosyl-[protein] + nicotinamide + H(+)</text>
        <dbReference type="Rhea" id="RHEA:58236"/>
        <dbReference type="Rhea" id="RHEA-COMP:10136"/>
        <dbReference type="Rhea" id="RHEA-COMP:15092"/>
        <dbReference type="ChEBI" id="CHEBI:15378"/>
        <dbReference type="ChEBI" id="CHEBI:17154"/>
        <dbReference type="ChEBI" id="CHEBI:46858"/>
        <dbReference type="ChEBI" id="CHEBI:57540"/>
        <dbReference type="ChEBI" id="CHEBI:142557"/>
    </reaction>
    <physiologicalReaction direction="left-to-right" evidence="28">
        <dbReference type="Rhea" id="RHEA:58237"/>
    </physiologicalReaction>
</comment>